<gene>
    <name evidence="1" type="ORF">CDAR_503931</name>
</gene>
<dbReference type="AlphaFoldDB" id="A0AAV4PCD6"/>
<dbReference type="EMBL" id="BPLQ01002661">
    <property type="protein sequence ID" value="GIX94855.1"/>
    <property type="molecule type" value="Genomic_DNA"/>
</dbReference>
<sequence length="97" mass="10914">MTVRYKYHFAPPIKNFPMMKSDSGEPIVVLRLLVIPLRPVPNRSGILFCFLDKRIEKNSSSKESSIYQSVRFLITVNQTQSYISVTSCSGGNVACVL</sequence>
<protein>
    <submittedName>
        <fullName evidence="1">Uncharacterized protein</fullName>
    </submittedName>
</protein>
<evidence type="ECO:0000313" key="2">
    <source>
        <dbReference type="Proteomes" id="UP001054837"/>
    </source>
</evidence>
<organism evidence="1 2">
    <name type="scientific">Caerostris darwini</name>
    <dbReference type="NCBI Taxonomy" id="1538125"/>
    <lineage>
        <taxon>Eukaryota</taxon>
        <taxon>Metazoa</taxon>
        <taxon>Ecdysozoa</taxon>
        <taxon>Arthropoda</taxon>
        <taxon>Chelicerata</taxon>
        <taxon>Arachnida</taxon>
        <taxon>Araneae</taxon>
        <taxon>Araneomorphae</taxon>
        <taxon>Entelegynae</taxon>
        <taxon>Araneoidea</taxon>
        <taxon>Araneidae</taxon>
        <taxon>Caerostris</taxon>
    </lineage>
</organism>
<keyword evidence="2" id="KW-1185">Reference proteome</keyword>
<comment type="caution">
    <text evidence="1">The sequence shown here is derived from an EMBL/GenBank/DDBJ whole genome shotgun (WGS) entry which is preliminary data.</text>
</comment>
<reference evidence="1 2" key="1">
    <citation type="submission" date="2021-06" db="EMBL/GenBank/DDBJ databases">
        <title>Caerostris darwini draft genome.</title>
        <authorList>
            <person name="Kono N."/>
            <person name="Arakawa K."/>
        </authorList>
    </citation>
    <scope>NUCLEOTIDE SEQUENCE [LARGE SCALE GENOMIC DNA]</scope>
</reference>
<dbReference type="Proteomes" id="UP001054837">
    <property type="component" value="Unassembled WGS sequence"/>
</dbReference>
<proteinExistence type="predicted"/>
<accession>A0AAV4PCD6</accession>
<evidence type="ECO:0000313" key="1">
    <source>
        <dbReference type="EMBL" id="GIX94855.1"/>
    </source>
</evidence>
<name>A0AAV4PCD6_9ARAC</name>